<keyword evidence="3" id="KW-1185">Reference proteome</keyword>
<dbReference type="PANTHER" id="PTHR21503:SF15">
    <property type="entry name" value="F-BOX DOMAIN-CONTAINING PROTEIN"/>
    <property type="match status" value="1"/>
</dbReference>
<name>G0MHB5_CAEBE</name>
<dbReference type="HOGENOM" id="CLU_041831_0_0_1"/>
<gene>
    <name evidence="2" type="ORF">CAEBREN_23744</name>
</gene>
<proteinExistence type="predicted"/>
<dbReference type="AlphaFoldDB" id="G0MHB5"/>
<accession>G0MHB5</accession>
<reference evidence="3" key="1">
    <citation type="submission" date="2011-07" db="EMBL/GenBank/DDBJ databases">
        <authorList>
            <consortium name="Caenorhabditis brenneri Sequencing and Analysis Consortium"/>
            <person name="Wilson R.K."/>
        </authorList>
    </citation>
    <scope>NUCLEOTIDE SEQUENCE [LARGE SCALE GENOMIC DNA]</scope>
    <source>
        <strain evidence="3">PB2801</strain>
    </source>
</reference>
<organism evidence="3">
    <name type="scientific">Caenorhabditis brenneri</name>
    <name type="common">Nematode worm</name>
    <dbReference type="NCBI Taxonomy" id="135651"/>
    <lineage>
        <taxon>Eukaryota</taxon>
        <taxon>Metazoa</taxon>
        <taxon>Ecdysozoa</taxon>
        <taxon>Nematoda</taxon>
        <taxon>Chromadorea</taxon>
        <taxon>Rhabditida</taxon>
        <taxon>Rhabditina</taxon>
        <taxon>Rhabditomorpha</taxon>
        <taxon>Rhabditoidea</taxon>
        <taxon>Rhabditidae</taxon>
        <taxon>Peloderinae</taxon>
        <taxon>Caenorhabditis</taxon>
    </lineage>
</organism>
<feature type="domain" description="Sdz-33 F-box" evidence="1">
    <location>
        <begin position="197"/>
        <end position="260"/>
    </location>
</feature>
<dbReference type="InParanoid" id="G0MHB5"/>
<dbReference type="EMBL" id="GL379794">
    <property type="protein sequence ID" value="EGT58102.1"/>
    <property type="molecule type" value="Genomic_DNA"/>
</dbReference>
<evidence type="ECO:0000313" key="3">
    <source>
        <dbReference type="Proteomes" id="UP000008068"/>
    </source>
</evidence>
<dbReference type="InterPro" id="IPR012885">
    <property type="entry name" value="F-box_Sdz-33"/>
</dbReference>
<protein>
    <recommendedName>
        <fullName evidence="1">Sdz-33 F-box domain-containing protein</fullName>
    </recommendedName>
</protein>
<sequence>MEKDSSEDETDGVIGFLDALNLEEMNRKLGYLDILELSFSNPSMREKIKETSVPVQTINVVFGKNSLVELTAPKRRLVITFGDVQGVEFQNTRKFEFEGRIFNFKKSGHGYHADEEASVSDINGVLKYLPTAFNCTNSQIKWVSLDMRIVANCDPILETLSTFETVGRLSIYGRLMHKQNFKAFEKKFENFVSTLNINDVYVLTLDHICLRESAWMTVKDLCNIDAITAILLSHNFNSLDVNKFIKHWLQSTSTKLYWLELSQEGNGFDQTEVMQGLDIEPDTYTERNIVCSCPHRRFAELTPIEFLFPLKNYQITRPHDGVKATLSFKEHSFFFHVKNDGPITPPPPPLPVTSEDDDPLVGETNCSAYVSRLDGTWYYAVVGPDGEQTRTDVSNDEVYQYALQIERMIEDMERRANQ</sequence>
<evidence type="ECO:0000313" key="2">
    <source>
        <dbReference type="EMBL" id="EGT58102.1"/>
    </source>
</evidence>
<dbReference type="STRING" id="135651.G0MHB5"/>
<evidence type="ECO:0000259" key="1">
    <source>
        <dbReference type="Pfam" id="PF07735"/>
    </source>
</evidence>
<dbReference type="Pfam" id="PF07735">
    <property type="entry name" value="FBA_2"/>
    <property type="match status" value="1"/>
</dbReference>
<dbReference type="Proteomes" id="UP000008068">
    <property type="component" value="Unassembled WGS sequence"/>
</dbReference>
<dbReference type="PANTHER" id="PTHR21503">
    <property type="entry name" value="F-BOX-CONTAINING HYPOTHETICAL PROTEIN C.ELEGANS"/>
    <property type="match status" value="1"/>
</dbReference>